<dbReference type="AlphaFoldDB" id="A0A397I787"/>
<reference evidence="2 3" key="1">
    <citation type="submission" date="2018-08" db="EMBL/GenBank/DDBJ databases">
        <title>Genome and evolution of the arbuscular mycorrhizal fungus Diversispora epigaea (formerly Glomus versiforme) and its bacterial endosymbionts.</title>
        <authorList>
            <person name="Sun X."/>
            <person name="Fei Z."/>
            <person name="Harrison M."/>
        </authorList>
    </citation>
    <scope>NUCLEOTIDE SEQUENCE [LARGE SCALE GENOMIC DNA]</scope>
    <source>
        <strain evidence="2 3">IT104</strain>
    </source>
</reference>
<evidence type="ECO:0000313" key="2">
    <source>
        <dbReference type="EMBL" id="RHZ71601.1"/>
    </source>
</evidence>
<evidence type="ECO:0008006" key="4">
    <source>
        <dbReference type="Google" id="ProtNLM"/>
    </source>
</evidence>
<keyword evidence="3" id="KW-1185">Reference proteome</keyword>
<feature type="signal peptide" evidence="1">
    <location>
        <begin position="1"/>
        <end position="22"/>
    </location>
</feature>
<protein>
    <recommendedName>
        <fullName evidence="4">Apple domain-containing protein</fullName>
    </recommendedName>
</protein>
<accession>A0A397I787</accession>
<dbReference type="EMBL" id="PQFF01000234">
    <property type="protein sequence ID" value="RHZ71601.1"/>
    <property type="molecule type" value="Genomic_DNA"/>
</dbReference>
<feature type="chain" id="PRO_5017399794" description="Apple domain-containing protein" evidence="1">
    <location>
        <begin position="23"/>
        <end position="227"/>
    </location>
</feature>
<gene>
    <name evidence="2" type="ORF">Glove_256g179</name>
</gene>
<organism evidence="2 3">
    <name type="scientific">Diversispora epigaea</name>
    <dbReference type="NCBI Taxonomy" id="1348612"/>
    <lineage>
        <taxon>Eukaryota</taxon>
        <taxon>Fungi</taxon>
        <taxon>Fungi incertae sedis</taxon>
        <taxon>Mucoromycota</taxon>
        <taxon>Glomeromycotina</taxon>
        <taxon>Glomeromycetes</taxon>
        <taxon>Diversisporales</taxon>
        <taxon>Diversisporaceae</taxon>
        <taxon>Diversispora</taxon>
    </lineage>
</organism>
<dbReference type="Proteomes" id="UP000266861">
    <property type="component" value="Unassembled WGS sequence"/>
</dbReference>
<comment type="caution">
    <text evidence="2">The sequence shown here is derived from an EMBL/GenBank/DDBJ whole genome shotgun (WGS) entry which is preliminary data.</text>
</comment>
<name>A0A397I787_9GLOM</name>
<proteinExistence type="predicted"/>
<evidence type="ECO:0000256" key="1">
    <source>
        <dbReference type="SAM" id="SignalP"/>
    </source>
</evidence>
<keyword evidence="1" id="KW-0732">Signal</keyword>
<evidence type="ECO:0000313" key="3">
    <source>
        <dbReference type="Proteomes" id="UP000266861"/>
    </source>
</evidence>
<sequence length="227" mass="25094">MLSRLFLVPTLLLVGITTVVIGAPVAETIEIIKAVEIRNMGSGNLTLNRRFFEGVPGLPQCLDPARPDLMSSRCLTAKTIEATCAVLRNPDDTALCFTYCPEKYTCMDFRGRSGVSAFATFAICLSDEEIKKLEDRDKDGVICKSFEYTISAAEGTLSIVVYDYKQQPYQVHDISITMNYQSRSMANTHNYSTIIGGNDAKKFEVCLNYDSKTPFIGMISLLDGTYG</sequence>